<dbReference type="AlphaFoldDB" id="A0AAE0FAG2"/>
<comment type="caution">
    <text evidence="1">The sequence shown here is derived from an EMBL/GenBank/DDBJ whole genome shotgun (WGS) entry which is preliminary data.</text>
</comment>
<evidence type="ECO:0000313" key="2">
    <source>
        <dbReference type="Proteomes" id="UP001190700"/>
    </source>
</evidence>
<dbReference type="EMBL" id="LGRX02022003">
    <property type="protein sequence ID" value="KAK3256058.1"/>
    <property type="molecule type" value="Genomic_DNA"/>
</dbReference>
<proteinExistence type="predicted"/>
<evidence type="ECO:0000313" key="1">
    <source>
        <dbReference type="EMBL" id="KAK3256058.1"/>
    </source>
</evidence>
<reference evidence="1 2" key="1">
    <citation type="journal article" date="2015" name="Genome Biol. Evol.">
        <title>Comparative Genomics of a Bacterivorous Green Alga Reveals Evolutionary Causalities and Consequences of Phago-Mixotrophic Mode of Nutrition.</title>
        <authorList>
            <person name="Burns J.A."/>
            <person name="Paasch A."/>
            <person name="Narechania A."/>
            <person name="Kim E."/>
        </authorList>
    </citation>
    <scope>NUCLEOTIDE SEQUENCE [LARGE SCALE GENOMIC DNA]</scope>
    <source>
        <strain evidence="1 2">PLY_AMNH</strain>
    </source>
</reference>
<name>A0AAE0FAG2_9CHLO</name>
<organism evidence="1 2">
    <name type="scientific">Cymbomonas tetramitiformis</name>
    <dbReference type="NCBI Taxonomy" id="36881"/>
    <lineage>
        <taxon>Eukaryota</taxon>
        <taxon>Viridiplantae</taxon>
        <taxon>Chlorophyta</taxon>
        <taxon>Pyramimonadophyceae</taxon>
        <taxon>Pyramimonadales</taxon>
        <taxon>Pyramimonadaceae</taxon>
        <taxon>Cymbomonas</taxon>
    </lineage>
</organism>
<gene>
    <name evidence="1" type="ORF">CYMTET_34786</name>
</gene>
<dbReference type="Proteomes" id="UP001190700">
    <property type="component" value="Unassembled WGS sequence"/>
</dbReference>
<keyword evidence="2" id="KW-1185">Reference proteome</keyword>
<protein>
    <submittedName>
        <fullName evidence="1">Uncharacterized protein</fullName>
    </submittedName>
</protein>
<sequence>MSEHPEERMKRKCGHEVDGERCQECVPAEHAHRLIEKFNEVNHRIDKKNVNCETIADPFAGGSGILEHAKTFFKKSLVGHLADAFKEFEFVAVDHANIRKSIKLDMRSLDIYQGNDANSAVAPLRITHARHQARVVGW</sequence>
<accession>A0AAE0FAG2</accession>